<dbReference type="PROSITE" id="PS00018">
    <property type="entry name" value="EF_HAND_1"/>
    <property type="match status" value="1"/>
</dbReference>
<dbReference type="OrthoDB" id="429067at2759"/>
<gene>
    <name evidence="5" type="ORF">SPRG_06405</name>
</gene>
<reference evidence="5 6" key="1">
    <citation type="journal article" date="2013" name="PLoS Genet.">
        <title>Distinctive expansion of potential virulence genes in the genome of the oomycete fish pathogen Saprolegnia parasitica.</title>
        <authorList>
            <person name="Jiang R.H."/>
            <person name="de Bruijn I."/>
            <person name="Haas B.J."/>
            <person name="Belmonte R."/>
            <person name="Lobach L."/>
            <person name="Christie J."/>
            <person name="van den Ackerveken G."/>
            <person name="Bottin A."/>
            <person name="Bulone V."/>
            <person name="Diaz-Moreno S.M."/>
            <person name="Dumas B."/>
            <person name="Fan L."/>
            <person name="Gaulin E."/>
            <person name="Govers F."/>
            <person name="Grenville-Briggs L.J."/>
            <person name="Horner N.R."/>
            <person name="Levin J.Z."/>
            <person name="Mammella M."/>
            <person name="Meijer H.J."/>
            <person name="Morris P."/>
            <person name="Nusbaum C."/>
            <person name="Oome S."/>
            <person name="Phillips A.J."/>
            <person name="van Rooyen D."/>
            <person name="Rzeszutek E."/>
            <person name="Saraiva M."/>
            <person name="Secombes C.J."/>
            <person name="Seidl M.F."/>
            <person name="Snel B."/>
            <person name="Stassen J.H."/>
            <person name="Sykes S."/>
            <person name="Tripathy S."/>
            <person name="van den Berg H."/>
            <person name="Vega-Arreguin J.C."/>
            <person name="Wawra S."/>
            <person name="Young S.K."/>
            <person name="Zeng Q."/>
            <person name="Dieguez-Uribeondo J."/>
            <person name="Russ C."/>
            <person name="Tyler B.M."/>
            <person name="van West P."/>
        </authorList>
    </citation>
    <scope>NUCLEOTIDE SEQUENCE [LARGE SCALE GENOMIC DNA]</scope>
    <source>
        <strain evidence="5 6">CBS 223.65</strain>
    </source>
</reference>
<dbReference type="EMBL" id="KK583210">
    <property type="protein sequence ID" value="KDO28546.1"/>
    <property type="molecule type" value="Genomic_DNA"/>
</dbReference>
<dbReference type="Gene3D" id="1.10.238.10">
    <property type="entry name" value="EF-hand"/>
    <property type="match status" value="1"/>
</dbReference>
<proteinExistence type="predicted"/>
<dbReference type="InterPro" id="IPR018247">
    <property type="entry name" value="EF_Hand_1_Ca_BS"/>
</dbReference>
<dbReference type="InterPro" id="IPR002048">
    <property type="entry name" value="EF_hand_dom"/>
</dbReference>
<dbReference type="Pfam" id="PF00397">
    <property type="entry name" value="WW"/>
    <property type="match status" value="1"/>
</dbReference>
<feature type="region of interest" description="Disordered" evidence="2">
    <location>
        <begin position="378"/>
        <end position="431"/>
    </location>
</feature>
<sequence>MTTKWEEVADETGRSYYVNRVTGETQWEAPLPHELLATTDDDVLVDAALLARALAIRQRLVAAAPLQAPTHWIRMFDPTRREAYYFDCVLGRLQSAAPEIVVVDDALATWWLTLQCALRSALARRRVAYKRLQRLYPILPRPSALLSLALESEGHREADERRGLLHAEKAQCSQSDRFWGLDQRVVEIRRQLLEESMLREAEEMRRKLNENARRREDSLRKAAEEQERKRRSEDSLIETHERQGMQLQELLQCKVDTFWGVQKQENDERCCQEQMLLEDALSARYARDLLEAQLHARWAVDAARSLELEKRQRLGEEIKFQKQYLKLFRRAKTSEDVIRYRWPTLQVVELATKPKAGVAEDAVAYNLDVVLDPATPKHTFHSASGSHTVGRKGKLEISHPPPYFRVDQPSAHPKKPLNPNQPASANGLPFRVPTNAGVDAVLSRPLDKRSSVLLPSMVAAPSSNQQPEPTDAPQAVDDGADVASITEAFGPEEAVLQQIFELIDTDHGGTIDKDEMMWALTRDAVVRKRAMTSVVFRDVLKKRNLEALFEEMDTSKTGAVPWHVFRAFCEKIFWR</sequence>
<dbReference type="OMA" id="ERETICC"/>
<dbReference type="KEGG" id="spar:SPRG_06405"/>
<evidence type="ECO:0000256" key="1">
    <source>
        <dbReference type="ARBA" id="ARBA00022837"/>
    </source>
</evidence>
<dbReference type="InterPro" id="IPR011992">
    <property type="entry name" value="EF-hand-dom_pair"/>
</dbReference>
<dbReference type="VEuPathDB" id="FungiDB:SPRG_06405"/>
<dbReference type="GO" id="GO:0005509">
    <property type="term" value="F:calcium ion binding"/>
    <property type="evidence" value="ECO:0007669"/>
    <property type="project" value="InterPro"/>
</dbReference>
<dbReference type="PROSITE" id="PS50020">
    <property type="entry name" value="WW_DOMAIN_2"/>
    <property type="match status" value="1"/>
</dbReference>
<evidence type="ECO:0000313" key="6">
    <source>
        <dbReference type="Proteomes" id="UP000030745"/>
    </source>
</evidence>
<feature type="region of interest" description="Disordered" evidence="2">
    <location>
        <begin position="209"/>
        <end position="238"/>
    </location>
</feature>
<evidence type="ECO:0000259" key="4">
    <source>
        <dbReference type="PROSITE" id="PS50222"/>
    </source>
</evidence>
<dbReference type="InterPro" id="IPR001202">
    <property type="entry name" value="WW_dom"/>
</dbReference>
<protein>
    <submittedName>
        <fullName evidence="5">Uncharacterized protein</fullName>
    </submittedName>
</protein>
<dbReference type="SUPFAM" id="SSF47473">
    <property type="entry name" value="EF-hand"/>
    <property type="match status" value="1"/>
</dbReference>
<dbReference type="SUPFAM" id="SSF51045">
    <property type="entry name" value="WW domain"/>
    <property type="match status" value="1"/>
</dbReference>
<feature type="domain" description="EF-hand" evidence="4">
    <location>
        <begin position="491"/>
        <end position="526"/>
    </location>
</feature>
<keyword evidence="1" id="KW-0106">Calcium</keyword>
<evidence type="ECO:0000259" key="3">
    <source>
        <dbReference type="PROSITE" id="PS50020"/>
    </source>
</evidence>
<dbReference type="SMART" id="SM00054">
    <property type="entry name" value="EFh"/>
    <property type="match status" value="2"/>
</dbReference>
<dbReference type="SMART" id="SM00456">
    <property type="entry name" value="WW"/>
    <property type="match status" value="1"/>
</dbReference>
<dbReference type="RefSeq" id="XP_012200612.1">
    <property type="nucleotide sequence ID" value="XM_012345222.1"/>
</dbReference>
<feature type="domain" description="EF-hand" evidence="4">
    <location>
        <begin position="540"/>
        <end position="575"/>
    </location>
</feature>
<evidence type="ECO:0000256" key="2">
    <source>
        <dbReference type="SAM" id="MobiDB-lite"/>
    </source>
</evidence>
<dbReference type="Gene3D" id="2.20.70.10">
    <property type="match status" value="1"/>
</dbReference>
<dbReference type="PROSITE" id="PS50222">
    <property type="entry name" value="EF_HAND_2"/>
    <property type="match status" value="2"/>
</dbReference>
<accession>A0A067CPS3</accession>
<name>A0A067CPS3_SAPPC</name>
<dbReference type="CDD" id="cd00201">
    <property type="entry name" value="WW"/>
    <property type="match status" value="1"/>
</dbReference>
<dbReference type="Proteomes" id="UP000030745">
    <property type="component" value="Unassembled WGS sequence"/>
</dbReference>
<dbReference type="GeneID" id="24128753"/>
<organism evidence="5 6">
    <name type="scientific">Saprolegnia parasitica (strain CBS 223.65)</name>
    <dbReference type="NCBI Taxonomy" id="695850"/>
    <lineage>
        <taxon>Eukaryota</taxon>
        <taxon>Sar</taxon>
        <taxon>Stramenopiles</taxon>
        <taxon>Oomycota</taxon>
        <taxon>Saprolegniomycetes</taxon>
        <taxon>Saprolegniales</taxon>
        <taxon>Saprolegniaceae</taxon>
        <taxon>Saprolegnia</taxon>
    </lineage>
</organism>
<feature type="domain" description="WW" evidence="3">
    <location>
        <begin position="1"/>
        <end position="32"/>
    </location>
</feature>
<keyword evidence="6" id="KW-1185">Reference proteome</keyword>
<evidence type="ECO:0000313" key="5">
    <source>
        <dbReference type="EMBL" id="KDO28546.1"/>
    </source>
</evidence>
<dbReference type="InterPro" id="IPR036020">
    <property type="entry name" value="WW_dom_sf"/>
</dbReference>
<dbReference type="AlphaFoldDB" id="A0A067CPS3"/>